<reference evidence="1" key="1">
    <citation type="submission" date="2020-03" db="EMBL/GenBank/DDBJ databases">
        <title>The deep terrestrial virosphere.</title>
        <authorList>
            <person name="Holmfeldt K."/>
            <person name="Nilsson E."/>
            <person name="Simone D."/>
            <person name="Lopez-Fernandez M."/>
            <person name="Wu X."/>
            <person name="de Brujin I."/>
            <person name="Lundin D."/>
            <person name="Andersson A."/>
            <person name="Bertilsson S."/>
            <person name="Dopson M."/>
        </authorList>
    </citation>
    <scope>NUCLEOTIDE SEQUENCE</scope>
    <source>
        <strain evidence="1">MM415B03413</strain>
    </source>
</reference>
<dbReference type="AlphaFoldDB" id="A0A6M3L998"/>
<sequence>MTVAKLDNVNYYTCASGDSKPTGVPPGSLARETDTHDVYILLADGTTWVVYKGYGGVLWP</sequence>
<dbReference type="EMBL" id="MT142974">
    <property type="protein sequence ID" value="QJA91260.1"/>
    <property type="molecule type" value="Genomic_DNA"/>
</dbReference>
<evidence type="ECO:0000313" key="1">
    <source>
        <dbReference type="EMBL" id="QJA91260.1"/>
    </source>
</evidence>
<accession>A0A6M3L998</accession>
<organism evidence="1">
    <name type="scientific">viral metagenome</name>
    <dbReference type="NCBI Taxonomy" id="1070528"/>
    <lineage>
        <taxon>unclassified sequences</taxon>
        <taxon>metagenomes</taxon>
        <taxon>organismal metagenomes</taxon>
    </lineage>
</organism>
<protein>
    <submittedName>
        <fullName evidence="1">Uncharacterized protein</fullName>
    </submittedName>
</protein>
<proteinExistence type="predicted"/>
<name>A0A6M3L998_9ZZZZ</name>
<gene>
    <name evidence="1" type="ORF">MM415B03413_0003</name>
</gene>